<dbReference type="Pfam" id="PF07238">
    <property type="entry name" value="PilZ"/>
    <property type="match status" value="1"/>
</dbReference>
<dbReference type="Proteomes" id="UP000190951">
    <property type="component" value="Chromosome"/>
</dbReference>
<dbReference type="GO" id="GO:0035438">
    <property type="term" value="F:cyclic-di-GMP binding"/>
    <property type="evidence" value="ECO:0007669"/>
    <property type="project" value="InterPro"/>
</dbReference>
<proteinExistence type="predicted"/>
<dbReference type="Gene3D" id="2.40.10.220">
    <property type="entry name" value="predicted glycosyltransferase like domains"/>
    <property type="match status" value="1"/>
</dbReference>
<keyword evidence="2" id="KW-1185">Reference proteome</keyword>
<sequence>MVLVSTSDIDDRNKLCRYKTEKRGKVRKRIELEISYPRVNDESIYEKYKGEEPLLEAVNISEFGIGFKSKLPLKSGDFISFLLSIDGKPSFWCISMIKWVGYNDKSYVIGCEFISLNMQQIRVIRNFVDKD</sequence>
<organism evidence="1 2">
    <name type="scientific">Clostridium felsineum</name>
    <dbReference type="NCBI Taxonomy" id="36839"/>
    <lineage>
        <taxon>Bacteria</taxon>
        <taxon>Bacillati</taxon>
        <taxon>Bacillota</taxon>
        <taxon>Clostridia</taxon>
        <taxon>Eubacteriales</taxon>
        <taxon>Clostridiaceae</taxon>
        <taxon>Clostridium</taxon>
    </lineage>
</organism>
<evidence type="ECO:0000313" key="1">
    <source>
        <dbReference type="EMBL" id="URZ10811.1"/>
    </source>
</evidence>
<gene>
    <name evidence="1" type="ORF">CROST_015260</name>
</gene>
<name>A0A1S8LJC4_9CLOT</name>
<dbReference type="AlphaFoldDB" id="A0A1S8LJC4"/>
<reference evidence="1 2" key="1">
    <citation type="submission" date="2022-04" db="EMBL/GenBank/DDBJ databases">
        <title>Genome sequence of C. roseum typestrain.</title>
        <authorList>
            <person name="Poehlein A."/>
            <person name="Schoch T."/>
            <person name="Duerre P."/>
            <person name="Daniel R."/>
        </authorList>
    </citation>
    <scope>NUCLEOTIDE SEQUENCE [LARGE SCALE GENOMIC DNA]</scope>
    <source>
        <strain evidence="1 2">DSM 7320</strain>
    </source>
</reference>
<evidence type="ECO:0000313" key="2">
    <source>
        <dbReference type="Proteomes" id="UP000190951"/>
    </source>
</evidence>
<dbReference type="RefSeq" id="WP_077834362.1">
    <property type="nucleotide sequence ID" value="NZ_CP096983.1"/>
</dbReference>
<dbReference type="EMBL" id="CP096983">
    <property type="protein sequence ID" value="URZ10811.1"/>
    <property type="molecule type" value="Genomic_DNA"/>
</dbReference>
<dbReference type="KEGG" id="crw:CROST_015260"/>
<dbReference type="InterPro" id="IPR009875">
    <property type="entry name" value="PilZ_domain"/>
</dbReference>
<protein>
    <submittedName>
        <fullName evidence="1">Uncharacterized protein</fullName>
    </submittedName>
</protein>
<accession>A0A1S8LJC4</accession>